<organism evidence="1 2">
    <name type="scientific">Bacillus cabrialesii subsp. tritici</name>
    <dbReference type="NCBI Taxonomy" id="2944916"/>
    <lineage>
        <taxon>Bacteria</taxon>
        <taxon>Bacillati</taxon>
        <taxon>Bacillota</taxon>
        <taxon>Bacilli</taxon>
        <taxon>Bacillales</taxon>
        <taxon>Bacillaceae</taxon>
        <taxon>Bacillus</taxon>
        <taxon>Bacillus cabrialesii</taxon>
    </lineage>
</organism>
<evidence type="ECO:0000313" key="1">
    <source>
        <dbReference type="EMBL" id="MDO8225292.1"/>
    </source>
</evidence>
<keyword evidence="2" id="KW-1185">Reference proteome</keyword>
<comment type="caution">
    <text evidence="1">The sequence shown here is derived from an EMBL/GenBank/DDBJ whole genome shotgun (WGS) entry which is preliminary data.</text>
</comment>
<dbReference type="EMBL" id="JAHBMK020000001">
    <property type="protein sequence ID" value="MDO8225292.1"/>
    <property type="molecule type" value="Genomic_DNA"/>
</dbReference>
<name>A0ABT9DKQ4_9BACI</name>
<dbReference type="RefSeq" id="WP_119996668.1">
    <property type="nucleotide sequence ID" value="NZ_JAHBMK020000001.1"/>
</dbReference>
<evidence type="ECO:0000313" key="2">
    <source>
        <dbReference type="Proteomes" id="UP001177121"/>
    </source>
</evidence>
<proteinExistence type="predicted"/>
<reference evidence="1" key="1">
    <citation type="submission" date="2023-07" db="EMBL/GenBank/DDBJ databases">
        <title>Biological control against Fusarium languescens, the causal agent of wilt in Jalapeno peppers, by a novel bacterial subspecies: Bacillus cabrialesii subsp. tritici TSO2.</title>
        <authorList>
            <person name="Montoya-Martinez A.C."/>
            <person name="Figueroa-Brambila K.M."/>
            <person name="Escalante-Beltran A."/>
            <person name="Lopez-Montoya N.D."/>
            <person name="Valenzuela-Ruiz V."/>
            <person name="Parra-Cota F.I."/>
            <person name="Estrada Alvarado M.I."/>
            <person name="De Los Santos Villalobos S."/>
        </authorList>
    </citation>
    <scope>NUCLEOTIDE SEQUENCE</scope>
    <source>
        <strain evidence="1">TSO2</strain>
    </source>
</reference>
<sequence length="64" mass="7345">MNTYFYSHKGFDSDACYTVLAKAENEKDAFDIIGERVGSSVKRNMKIDDIQVLKFDDDNTFVID</sequence>
<gene>
    <name evidence="1" type="ORF">KHP33_010600</name>
</gene>
<accession>A0ABT9DKQ4</accession>
<protein>
    <submittedName>
        <fullName evidence="1">Uncharacterized protein</fullName>
    </submittedName>
</protein>
<dbReference type="Proteomes" id="UP001177121">
    <property type="component" value="Unassembled WGS sequence"/>
</dbReference>